<feature type="transmembrane region" description="Helical" evidence="1">
    <location>
        <begin position="30"/>
        <end position="50"/>
    </location>
</feature>
<feature type="transmembrane region" description="Helical" evidence="1">
    <location>
        <begin position="230"/>
        <end position="250"/>
    </location>
</feature>
<keyword evidence="1" id="KW-1133">Transmembrane helix</keyword>
<dbReference type="AlphaFoldDB" id="A0ABD3J4N3"/>
<name>A0ABD3J4N3_EUCGL</name>
<evidence type="ECO:0000256" key="1">
    <source>
        <dbReference type="SAM" id="Phobius"/>
    </source>
</evidence>
<feature type="transmembrane region" description="Helical" evidence="1">
    <location>
        <begin position="176"/>
        <end position="209"/>
    </location>
</feature>
<protein>
    <submittedName>
        <fullName evidence="2">Uncharacterized protein</fullName>
    </submittedName>
</protein>
<keyword evidence="1" id="KW-0472">Membrane</keyword>
<evidence type="ECO:0000313" key="3">
    <source>
        <dbReference type="Proteomes" id="UP001634007"/>
    </source>
</evidence>
<feature type="transmembrane region" description="Helical" evidence="1">
    <location>
        <begin position="141"/>
        <end position="164"/>
    </location>
</feature>
<dbReference type="PANTHER" id="PTHR33133:SF5">
    <property type="entry name" value="OS08G0107100 PROTEIN"/>
    <property type="match status" value="1"/>
</dbReference>
<dbReference type="Proteomes" id="UP001634007">
    <property type="component" value="Unassembled WGS sequence"/>
</dbReference>
<feature type="transmembrane region" description="Helical" evidence="1">
    <location>
        <begin position="262"/>
        <end position="285"/>
    </location>
</feature>
<sequence length="332" mass="38101">MDREQHELQFLGFLGVYRETTKIILKWRTIFAQIMLVLILPLCVVSLAAFEVLQLLTFKIDFDLDNAWKYSPRYRDLSRMIKKEWIAFCLYELGYFIFVFIFSLLSTLAVVYTVACIYAAKQITFKKIMSVVPRVWKRLMVTFFWCFAPFFVYNVVAVGLLIAWLVTVWQFAVCPALGIAVAVILLILSIVGFVYIAMIWLMASVISVLEDAYGRKAMVKSRRLIKGKMGLWVWCFLGVLVWSVLVQAFFESLLVLGLPPIGVTIGVGLICLMLLLMLTLFNLVVQTVIYFVCKSYHHENIDSFCLSDHLEGRLGDRPSEGQKAVQLEQLHV</sequence>
<feature type="transmembrane region" description="Helical" evidence="1">
    <location>
        <begin position="95"/>
        <end position="120"/>
    </location>
</feature>
<keyword evidence="1" id="KW-0812">Transmembrane</keyword>
<keyword evidence="3" id="KW-1185">Reference proteome</keyword>
<evidence type="ECO:0000313" key="2">
    <source>
        <dbReference type="EMBL" id="KAL3721439.1"/>
    </source>
</evidence>
<reference evidence="2 3" key="1">
    <citation type="submission" date="2024-11" db="EMBL/GenBank/DDBJ databases">
        <title>Chromosome-level genome assembly of Eucalyptus globulus Labill. provides insights into its genome evolution.</title>
        <authorList>
            <person name="Li X."/>
        </authorList>
    </citation>
    <scope>NUCLEOTIDE SEQUENCE [LARGE SCALE GENOMIC DNA]</scope>
    <source>
        <strain evidence="2">CL2024</strain>
        <tissue evidence="2">Fresh tender leaves</tissue>
    </source>
</reference>
<gene>
    <name evidence="2" type="ORF">ACJRO7_033868</name>
</gene>
<dbReference type="PANTHER" id="PTHR33133">
    <property type="entry name" value="OS08G0107100 PROTEIN-RELATED"/>
    <property type="match status" value="1"/>
</dbReference>
<proteinExistence type="predicted"/>
<accession>A0ABD3J4N3</accession>
<organism evidence="2 3">
    <name type="scientific">Eucalyptus globulus</name>
    <name type="common">Tasmanian blue gum</name>
    <dbReference type="NCBI Taxonomy" id="34317"/>
    <lineage>
        <taxon>Eukaryota</taxon>
        <taxon>Viridiplantae</taxon>
        <taxon>Streptophyta</taxon>
        <taxon>Embryophyta</taxon>
        <taxon>Tracheophyta</taxon>
        <taxon>Spermatophyta</taxon>
        <taxon>Magnoliopsida</taxon>
        <taxon>eudicotyledons</taxon>
        <taxon>Gunneridae</taxon>
        <taxon>Pentapetalae</taxon>
        <taxon>rosids</taxon>
        <taxon>malvids</taxon>
        <taxon>Myrtales</taxon>
        <taxon>Myrtaceae</taxon>
        <taxon>Myrtoideae</taxon>
        <taxon>Eucalypteae</taxon>
        <taxon>Eucalyptus</taxon>
    </lineage>
</organism>
<comment type="caution">
    <text evidence="2">The sequence shown here is derived from an EMBL/GenBank/DDBJ whole genome shotgun (WGS) entry which is preliminary data.</text>
</comment>
<dbReference type="EMBL" id="JBJKBG010000009">
    <property type="protein sequence ID" value="KAL3721439.1"/>
    <property type="molecule type" value="Genomic_DNA"/>
</dbReference>